<name>A0A843VEA7_COLES</name>
<comment type="caution">
    <text evidence="2">The sequence shown here is derived from an EMBL/GenBank/DDBJ whole genome shotgun (WGS) entry which is preliminary data.</text>
</comment>
<feature type="transmembrane region" description="Helical" evidence="1">
    <location>
        <begin position="20"/>
        <end position="46"/>
    </location>
</feature>
<protein>
    <submittedName>
        <fullName evidence="2">Uncharacterized protein</fullName>
    </submittedName>
</protein>
<dbReference type="PANTHER" id="PTHR33698">
    <property type="entry name" value="NUCLEAR TRANSPORT FACTOR 2 (NTF2)-LIKE PROTEIN"/>
    <property type="match status" value="1"/>
</dbReference>
<dbReference type="EMBL" id="NMUH01001376">
    <property type="protein sequence ID" value="MQL91754.1"/>
    <property type="molecule type" value="Genomic_DNA"/>
</dbReference>
<gene>
    <name evidence="2" type="ORF">Taro_024360</name>
</gene>
<dbReference type="Proteomes" id="UP000652761">
    <property type="component" value="Unassembled WGS sequence"/>
</dbReference>
<feature type="transmembrane region" description="Helical" evidence="1">
    <location>
        <begin position="53"/>
        <end position="74"/>
    </location>
</feature>
<keyword evidence="1" id="KW-0812">Transmembrane</keyword>
<dbReference type="PANTHER" id="PTHR33698:SF3">
    <property type="entry name" value="OS09G0266000 PROTEIN"/>
    <property type="match status" value="1"/>
</dbReference>
<dbReference type="AlphaFoldDB" id="A0A843VEA7"/>
<organism evidence="2 3">
    <name type="scientific">Colocasia esculenta</name>
    <name type="common">Wild taro</name>
    <name type="synonym">Arum esculentum</name>
    <dbReference type="NCBI Taxonomy" id="4460"/>
    <lineage>
        <taxon>Eukaryota</taxon>
        <taxon>Viridiplantae</taxon>
        <taxon>Streptophyta</taxon>
        <taxon>Embryophyta</taxon>
        <taxon>Tracheophyta</taxon>
        <taxon>Spermatophyta</taxon>
        <taxon>Magnoliopsida</taxon>
        <taxon>Liliopsida</taxon>
        <taxon>Araceae</taxon>
        <taxon>Aroideae</taxon>
        <taxon>Colocasieae</taxon>
        <taxon>Colocasia</taxon>
    </lineage>
</organism>
<accession>A0A843VEA7</accession>
<keyword evidence="1" id="KW-1133">Transmembrane helix</keyword>
<reference evidence="2" key="1">
    <citation type="submission" date="2017-07" db="EMBL/GenBank/DDBJ databases">
        <title>Taro Niue Genome Assembly and Annotation.</title>
        <authorList>
            <person name="Atibalentja N."/>
            <person name="Keating K."/>
            <person name="Fields C.J."/>
        </authorList>
    </citation>
    <scope>NUCLEOTIDE SEQUENCE</scope>
    <source>
        <strain evidence="2">Niue_2</strain>
        <tissue evidence="2">Leaf</tissue>
    </source>
</reference>
<keyword evidence="1" id="KW-0472">Membrane</keyword>
<proteinExistence type="predicted"/>
<evidence type="ECO:0000256" key="1">
    <source>
        <dbReference type="SAM" id="Phobius"/>
    </source>
</evidence>
<evidence type="ECO:0000313" key="3">
    <source>
        <dbReference type="Proteomes" id="UP000652761"/>
    </source>
</evidence>
<dbReference type="OrthoDB" id="201750at2759"/>
<evidence type="ECO:0000313" key="2">
    <source>
        <dbReference type="EMBL" id="MQL91754.1"/>
    </source>
</evidence>
<sequence length="254" mass="27480">MLEIAPYFEQCTCVELPLALALAAAVAALTTTQVVAPSLVLVAAALAAPHDQIIVVLGLLGVVVLVAALLDGWMKTYSRTTEQSAISPPTFINAAAQPIEHGATRPHFGRIGGPGRGMSGLPGGSGFHHLRAPSKEGLEILHRLAQPISSRAIMDFFEKFTESISSDLQFIIDDISTEDSSAIGVSWHLEWRGRPFPYSKGCSFYRLEVLDGKRQIVYTIIEFECSHLSTNGKYMHSYGRDCVEPAIKPGDMAL</sequence>
<keyword evidence="3" id="KW-1185">Reference proteome</keyword>
<feature type="non-terminal residue" evidence="2">
    <location>
        <position position="1"/>
    </location>
</feature>